<evidence type="ECO:0000256" key="11">
    <source>
        <dbReference type="ARBA" id="ARBA00041517"/>
    </source>
</evidence>
<evidence type="ECO:0000256" key="10">
    <source>
        <dbReference type="ARBA" id="ARBA00040899"/>
    </source>
</evidence>
<dbReference type="GeneTree" id="ENSGT00940000168627"/>
<dbReference type="Pfam" id="PF14772">
    <property type="entry name" value="NYD-SP28"/>
    <property type="match status" value="1"/>
</dbReference>
<dbReference type="PANTHER" id="PTHR21625">
    <property type="entry name" value="NYD-SP28 PROTEIN"/>
    <property type="match status" value="1"/>
</dbReference>
<keyword evidence="4 13" id="KW-0175">Coiled coil</keyword>
<evidence type="ECO:0000256" key="12">
    <source>
        <dbReference type="ARBA" id="ARBA00045865"/>
    </source>
</evidence>
<keyword evidence="16" id="KW-1185">Reference proteome</keyword>
<dbReference type="GO" id="GO:0003352">
    <property type="term" value="P:regulation of cilium movement"/>
    <property type="evidence" value="ECO:0007669"/>
    <property type="project" value="TreeGrafter"/>
</dbReference>
<evidence type="ECO:0000256" key="4">
    <source>
        <dbReference type="ARBA" id="ARBA00023054"/>
    </source>
</evidence>
<evidence type="ECO:0000256" key="7">
    <source>
        <dbReference type="ARBA" id="ARBA00023273"/>
    </source>
</evidence>
<evidence type="ECO:0000256" key="6">
    <source>
        <dbReference type="ARBA" id="ARBA00023212"/>
    </source>
</evidence>
<comment type="function">
    <text evidence="12">Component of the nexin-dynein regulatory complex (N-DRC), a key regulator of ciliary/flagellar motility which maintains the alignment and integrity of the distal axoneme and regulates microtubule sliding in motile axonemes. Plays a critical role in the assembly of N-DRC and also stabilizes the assembly of multiple inner dynein arms and radial spokes. Coassembles with DRC1 to form a central scaffold needed for assembly of the N-DRC and its attachment to the outer doublet microtubules.</text>
</comment>
<evidence type="ECO:0000313" key="16">
    <source>
        <dbReference type="Proteomes" id="UP000007635"/>
    </source>
</evidence>
<organism evidence="15 16">
    <name type="scientific">Gasterosteus aculeatus aculeatus</name>
    <name type="common">three-spined stickleback</name>
    <dbReference type="NCBI Taxonomy" id="481459"/>
    <lineage>
        <taxon>Eukaryota</taxon>
        <taxon>Metazoa</taxon>
        <taxon>Chordata</taxon>
        <taxon>Craniata</taxon>
        <taxon>Vertebrata</taxon>
        <taxon>Euteleostomi</taxon>
        <taxon>Actinopterygii</taxon>
        <taxon>Neopterygii</taxon>
        <taxon>Teleostei</taxon>
        <taxon>Neoteleostei</taxon>
        <taxon>Acanthomorphata</taxon>
        <taxon>Eupercaria</taxon>
        <taxon>Perciformes</taxon>
        <taxon>Cottioidei</taxon>
        <taxon>Gasterosteales</taxon>
        <taxon>Gasterosteidae</taxon>
        <taxon>Gasterosteus</taxon>
    </lineage>
</organism>
<keyword evidence="3" id="KW-0282">Flagellum</keyword>
<dbReference type="InterPro" id="IPR039750">
    <property type="entry name" value="DRC1/DRC2"/>
</dbReference>
<keyword evidence="5" id="KW-0969">Cilium</keyword>
<dbReference type="Ensembl" id="ENSGACT00000067957.1">
    <property type="protein sequence ID" value="ENSGACP00000057337.1"/>
    <property type="gene ID" value="ENSGACG00000012906.2"/>
</dbReference>
<dbReference type="InterPro" id="IPR039505">
    <property type="entry name" value="DRC1/2_N"/>
</dbReference>
<evidence type="ECO:0000256" key="8">
    <source>
        <dbReference type="ARBA" id="ARBA00037841"/>
    </source>
</evidence>
<evidence type="ECO:0000256" key="2">
    <source>
        <dbReference type="ARBA" id="ARBA00022490"/>
    </source>
</evidence>
<proteinExistence type="inferred from homology"/>
<name>A0AAQ4R406_GASAC</name>
<accession>A0AAQ4R406</accession>
<evidence type="ECO:0000256" key="9">
    <source>
        <dbReference type="ARBA" id="ARBA00038424"/>
    </source>
</evidence>
<reference evidence="15" key="2">
    <citation type="submission" date="2025-08" db="UniProtKB">
        <authorList>
            <consortium name="Ensembl"/>
        </authorList>
    </citation>
    <scope>IDENTIFICATION</scope>
</reference>
<keyword evidence="2" id="KW-0963">Cytoplasm</keyword>
<dbReference type="GO" id="GO:0005858">
    <property type="term" value="C:axonemal dynein complex"/>
    <property type="evidence" value="ECO:0007669"/>
    <property type="project" value="InterPro"/>
</dbReference>
<feature type="domain" description="Dynein regulatory complex protein 1/2 N-terminal" evidence="14">
    <location>
        <begin position="22"/>
        <end position="122"/>
    </location>
</feature>
<evidence type="ECO:0000313" key="15">
    <source>
        <dbReference type="Ensembl" id="ENSGACP00000057337.1"/>
    </source>
</evidence>
<feature type="coiled-coil region" evidence="13">
    <location>
        <begin position="252"/>
        <end position="286"/>
    </location>
</feature>
<dbReference type="Proteomes" id="UP000007635">
    <property type="component" value="Unassembled WGS sequence"/>
</dbReference>
<dbReference type="PANTHER" id="PTHR21625:SF0">
    <property type="entry name" value="DYNEIN REGULATORY COMPLEX SUBUNIT 2"/>
    <property type="match status" value="1"/>
</dbReference>
<dbReference type="AlphaFoldDB" id="A0AAQ4R406"/>
<comment type="similarity">
    <text evidence="9">Belongs to the DRC2 family.</text>
</comment>
<keyword evidence="7" id="KW-0966">Cell projection</keyword>
<evidence type="ECO:0000256" key="13">
    <source>
        <dbReference type="SAM" id="Coils"/>
    </source>
</evidence>
<reference evidence="15 16" key="1">
    <citation type="journal article" date="2021" name="G3 (Bethesda)">
        <title>Improved contiguity of the threespine stickleback genome using long-read sequencing.</title>
        <authorList>
            <person name="Nath S."/>
            <person name="Shaw D.E."/>
            <person name="White M.A."/>
        </authorList>
    </citation>
    <scope>NUCLEOTIDE SEQUENCE [LARGE SCALE GENOMIC DNA]</scope>
    <source>
        <strain evidence="15 16">Lake Benthic</strain>
    </source>
</reference>
<dbReference type="GO" id="GO:0060285">
    <property type="term" value="P:cilium-dependent cell motility"/>
    <property type="evidence" value="ECO:0007669"/>
    <property type="project" value="TreeGrafter"/>
</dbReference>
<reference evidence="15" key="3">
    <citation type="submission" date="2025-09" db="UniProtKB">
        <authorList>
            <consortium name="Ensembl"/>
        </authorList>
    </citation>
    <scope>IDENTIFICATION</scope>
</reference>
<evidence type="ECO:0000256" key="1">
    <source>
        <dbReference type="ARBA" id="ARBA00004611"/>
    </source>
</evidence>
<protein>
    <recommendedName>
        <fullName evidence="10">Dynein regulatory complex subunit 2</fullName>
    </recommendedName>
    <alternativeName>
        <fullName evidence="11">Coiled-coil domain-containing protein 65</fullName>
    </alternativeName>
</protein>
<evidence type="ECO:0000259" key="14">
    <source>
        <dbReference type="Pfam" id="PF14772"/>
    </source>
</evidence>
<evidence type="ECO:0000256" key="5">
    <source>
        <dbReference type="ARBA" id="ARBA00023069"/>
    </source>
</evidence>
<evidence type="ECO:0000256" key="3">
    <source>
        <dbReference type="ARBA" id="ARBA00022846"/>
    </source>
</evidence>
<sequence length="483" mass="54790">MARESKRGGGRTEEERRMLLLQRAQAEEEMAKKKEETLTLFLEDKLQEEEKNTAGNLLKLNEVWRSILRHGRAGELRGDMEVLRPTFERQLDGLDNSVKTLQRDLQEAELQWAQVWRVHLQQLECLRSLQHKRVELVKQQWGNLLQELHSRFISERCVQGDHCSFLPLLPLTSVTPPPPHICDPSSFRRQMNSASARRRADLEDASLPLEQQHQELMEQIQKLYNRSKTVYWTSHKLQIALLLQEDIQDPPLLELQKERQQLIRMKDEAEKEAKKLQDTATLLHHQLIASETGNQALEQDLRDATQKVTARTLVLQDQLTRGRGAARRRLTLLTVRSAAAAKKLKTVVAKGEKVLRVAEVGRRLEGDQGDLLTCPLAEQRQGTGAETEGPEEETAVTLRTTVSVLKLGALRTQRDALTRDNLQLKQLLQECLDAMTVSDRDPGGHALLAVGGAPTTAVPPEAGRRLADRRHTVIEGAHVASRY</sequence>
<keyword evidence="6" id="KW-0206">Cytoskeleton</keyword>
<comment type="subcellular location">
    <subcellularLocation>
        <location evidence="1">Cytoplasm</location>
        <location evidence="1">Cytoskeleton</location>
        <location evidence="1">Flagellum axoneme</location>
    </subcellularLocation>
    <subcellularLocation>
        <location evidence="8">Cytoplasm</location>
        <location evidence="8">Cytoskeleton</location>
        <location evidence="8">Flagellum basal body</location>
    </subcellularLocation>
</comment>
<dbReference type="GO" id="GO:0070286">
    <property type="term" value="P:axonemal dynein complex assembly"/>
    <property type="evidence" value="ECO:0007669"/>
    <property type="project" value="InterPro"/>
</dbReference>